<organism evidence="1 2">
    <name type="scientific">Fusobacterium animalis ATCC 51191</name>
    <dbReference type="NCBI Taxonomy" id="997347"/>
    <lineage>
        <taxon>Bacteria</taxon>
        <taxon>Fusobacteriati</taxon>
        <taxon>Fusobacteriota</taxon>
        <taxon>Fusobacteriia</taxon>
        <taxon>Fusobacteriales</taxon>
        <taxon>Fusobacteriaceae</taxon>
        <taxon>Fusobacterium</taxon>
    </lineage>
</organism>
<dbReference type="AlphaFoldDB" id="F9EPN2"/>
<comment type="caution">
    <text evidence="1">The sequence shown here is derived from an EMBL/GenBank/DDBJ whole genome shotgun (WGS) entry which is preliminary data.</text>
</comment>
<dbReference type="HOGENOM" id="CLU_3251978_0_0_0"/>
<keyword evidence="2" id="KW-1185">Reference proteome</keyword>
<name>F9EPN2_9FUSO</name>
<sequence>MASPLNPPTILLLLPSSFFQFLAQSASLPLLKSHKSLFETSL</sequence>
<reference evidence="1 2" key="1">
    <citation type="submission" date="2011-05" db="EMBL/GenBank/DDBJ databases">
        <authorList>
            <person name="Muzny D."/>
            <person name="Qin X."/>
            <person name="Deng J."/>
            <person name="Jiang H."/>
            <person name="Liu Y."/>
            <person name="Qu J."/>
            <person name="Song X.-Z."/>
            <person name="Zhang L."/>
            <person name="Thornton R."/>
            <person name="Coyle M."/>
            <person name="Francisco L."/>
            <person name="Jackson L."/>
            <person name="Javaid M."/>
            <person name="Korchina V."/>
            <person name="Kovar C."/>
            <person name="Mata R."/>
            <person name="Mathew T."/>
            <person name="Ngo R."/>
            <person name="Nguyen L."/>
            <person name="Nguyen N."/>
            <person name="Okwuonu G."/>
            <person name="Ongeri F."/>
            <person name="Pham C."/>
            <person name="Simmons D."/>
            <person name="Wilczek-Boney K."/>
            <person name="Hale W."/>
            <person name="Jakkamsetti A."/>
            <person name="Pham P."/>
            <person name="Ruth R."/>
            <person name="San Lucas F."/>
            <person name="Warren J."/>
            <person name="Zhang J."/>
            <person name="Zhao Z."/>
            <person name="Zhou C."/>
            <person name="Zhu D."/>
            <person name="Lee S."/>
            <person name="Bess C."/>
            <person name="Blankenburg K."/>
            <person name="Forbes L."/>
            <person name="Fu Q."/>
            <person name="Gubbala S."/>
            <person name="Hirani K."/>
            <person name="Jayaseelan J.C."/>
            <person name="Lara F."/>
            <person name="Munidasa M."/>
            <person name="Palculict T."/>
            <person name="Patil S."/>
            <person name="Pu L.-L."/>
            <person name="Saada N."/>
            <person name="Tang L."/>
            <person name="Weissenberger G."/>
            <person name="Zhu Y."/>
            <person name="Hemphill L."/>
            <person name="Shang Y."/>
            <person name="Youmans B."/>
            <person name="Ayvaz T."/>
            <person name="Ross M."/>
            <person name="Santibanez J."/>
            <person name="Aqrawi P."/>
            <person name="Gross S."/>
            <person name="Joshi V."/>
            <person name="Fowler G."/>
            <person name="Nazareth L."/>
            <person name="Reid J."/>
            <person name="Worley K."/>
            <person name="Petrosino J."/>
            <person name="Highlander S."/>
            <person name="Gibbs R."/>
        </authorList>
    </citation>
    <scope>NUCLEOTIDE SEQUENCE [LARGE SCALE GENOMIC DNA]</scope>
    <source>
        <strain evidence="1 2">ATCC 51191</strain>
    </source>
</reference>
<dbReference type="Proteomes" id="UP000005392">
    <property type="component" value="Unassembled WGS sequence"/>
</dbReference>
<evidence type="ECO:0000313" key="2">
    <source>
        <dbReference type="Proteomes" id="UP000005392"/>
    </source>
</evidence>
<dbReference type="EMBL" id="AFQD01000324">
    <property type="protein sequence ID" value="EGQ79090.1"/>
    <property type="molecule type" value="Genomic_DNA"/>
</dbReference>
<evidence type="ECO:0000313" key="1">
    <source>
        <dbReference type="EMBL" id="EGQ79090.1"/>
    </source>
</evidence>
<proteinExistence type="predicted"/>
<accession>F9EPN2</accession>
<protein>
    <submittedName>
        <fullName evidence="1">Uncharacterized protein</fullName>
    </submittedName>
</protein>
<gene>
    <name evidence="1" type="ORF">HMPREF9094_1887</name>
</gene>